<dbReference type="STRING" id="440168.SAMN04487974_10683"/>
<dbReference type="RefSeq" id="WP_176762631.1">
    <property type="nucleotide sequence ID" value="NZ_FNCS01000006.1"/>
</dbReference>
<evidence type="ECO:0000313" key="2">
    <source>
        <dbReference type="EMBL" id="SDG70055.1"/>
    </source>
</evidence>
<keyword evidence="3" id="KW-1185">Reference proteome</keyword>
<dbReference type="Pfam" id="PF06568">
    <property type="entry name" value="YjiS-like"/>
    <property type="match status" value="1"/>
</dbReference>
<dbReference type="Proteomes" id="UP000199495">
    <property type="component" value="Unassembled WGS sequence"/>
</dbReference>
<name>A0A1G7WDG4_9HYPH</name>
<feature type="domain" description="YjiS-like" evidence="1">
    <location>
        <begin position="18"/>
        <end position="48"/>
    </location>
</feature>
<evidence type="ECO:0000313" key="3">
    <source>
        <dbReference type="Proteomes" id="UP000199495"/>
    </source>
</evidence>
<dbReference type="AlphaFoldDB" id="A0A1G7WDG4"/>
<accession>A0A1G7WDG4</accession>
<gene>
    <name evidence="2" type="ORF">SAMN04487974_10683</name>
</gene>
<protein>
    <submittedName>
        <fullName evidence="2">Uncharacterized conserved protein YjiS, DUF1127 family</fullName>
    </submittedName>
</protein>
<dbReference type="EMBL" id="FNCS01000006">
    <property type="protein sequence ID" value="SDG70055.1"/>
    <property type="molecule type" value="Genomic_DNA"/>
</dbReference>
<sequence length="69" mass="8097">MQPISRSIRDYLALRRLMNQIAVWRRRADDRRHLGRLGAHALKDMGLNCTTTAQEARKPFWRPILPDAD</sequence>
<evidence type="ECO:0000259" key="1">
    <source>
        <dbReference type="Pfam" id="PF06568"/>
    </source>
</evidence>
<proteinExistence type="predicted"/>
<dbReference type="InterPro" id="IPR009506">
    <property type="entry name" value="YjiS-like"/>
</dbReference>
<organism evidence="2 3">
    <name type="scientific">Pelagibacterium luteolum</name>
    <dbReference type="NCBI Taxonomy" id="440168"/>
    <lineage>
        <taxon>Bacteria</taxon>
        <taxon>Pseudomonadati</taxon>
        <taxon>Pseudomonadota</taxon>
        <taxon>Alphaproteobacteria</taxon>
        <taxon>Hyphomicrobiales</taxon>
        <taxon>Devosiaceae</taxon>
        <taxon>Pelagibacterium</taxon>
    </lineage>
</organism>
<reference evidence="2 3" key="1">
    <citation type="submission" date="2016-10" db="EMBL/GenBank/DDBJ databases">
        <authorList>
            <person name="de Groot N.N."/>
        </authorList>
    </citation>
    <scope>NUCLEOTIDE SEQUENCE [LARGE SCALE GENOMIC DNA]</scope>
    <source>
        <strain evidence="2 3">CGMCC 1.10267</strain>
    </source>
</reference>